<evidence type="ECO:0000256" key="1">
    <source>
        <dbReference type="ARBA" id="ARBA00001947"/>
    </source>
</evidence>
<evidence type="ECO:0000313" key="10">
    <source>
        <dbReference type="EMBL" id="KUG09875.1"/>
    </source>
</evidence>
<evidence type="ECO:0000256" key="2">
    <source>
        <dbReference type="ARBA" id="ARBA00007174"/>
    </source>
</evidence>
<dbReference type="PANTHER" id="PTHR10173">
    <property type="entry name" value="METHIONINE SULFOXIDE REDUCTASE"/>
    <property type="match status" value="1"/>
</dbReference>
<feature type="region of interest" description="Disordered" evidence="8">
    <location>
        <begin position="1"/>
        <end position="34"/>
    </location>
</feature>
<evidence type="ECO:0000256" key="3">
    <source>
        <dbReference type="ARBA" id="ARBA00012499"/>
    </source>
</evidence>
<dbReference type="InterPro" id="IPR002579">
    <property type="entry name" value="Met_Sox_Rdtase_MsrB_dom"/>
</dbReference>
<feature type="compositionally biased region" description="Polar residues" evidence="8">
    <location>
        <begin position="1"/>
        <end position="12"/>
    </location>
</feature>
<dbReference type="Proteomes" id="UP000054223">
    <property type="component" value="Unassembled WGS sequence"/>
</dbReference>
<sequence length="166" mass="18395">MVLPACSQQQTKAEPAQTGAASQYPKAAPRTNQPNEFAVQNTDDQWRAQLTPEQYKVLRQQGTERPFANKYNDNHATGNYYCAADGNWLFRSSEKFESGTGWPSFWAPATNASVKVQTDSSYGMSRDEIVCAKCGGHLGHVFDDGPKPTGLRYCMNSAAMTFKLKK</sequence>
<reference evidence="10 11" key="1">
    <citation type="submission" date="2015-11" db="EMBL/GenBank/DDBJ databases">
        <title>Solirubrum puertoriconensis gen. nov. an environmental bacteria isolated in Puerto Rico.</title>
        <authorList>
            <person name="Cuebas-Irizarry M.F."/>
            <person name="Montalvo-Rodriguez R."/>
        </authorList>
    </citation>
    <scope>NUCLEOTIDE SEQUENCE [LARGE SCALE GENOMIC DNA]</scope>
    <source>
        <strain evidence="10 11">MC1A</strain>
    </source>
</reference>
<dbReference type="PANTHER" id="PTHR10173:SF57">
    <property type="entry name" value="PEPTIDE-METHIONINE (R)-S-OXIDE REDUCTASE"/>
    <property type="match status" value="1"/>
</dbReference>
<protein>
    <recommendedName>
        <fullName evidence="3">peptide-methionine (R)-S-oxide reductase</fullName>
        <ecNumber evidence="3">1.8.4.12</ecNumber>
    </recommendedName>
</protein>
<name>A0A9X0L6L5_SOLP1</name>
<gene>
    <name evidence="10" type="ORF">ASU33_17275</name>
</gene>
<dbReference type="InterPro" id="IPR028427">
    <property type="entry name" value="Met_Sox_Rdtase_MsrB"/>
</dbReference>
<comment type="cofactor">
    <cofactor evidence="1">
        <name>Zn(2+)</name>
        <dbReference type="ChEBI" id="CHEBI:29105"/>
    </cofactor>
</comment>
<evidence type="ECO:0000256" key="7">
    <source>
        <dbReference type="ARBA" id="ARBA00048488"/>
    </source>
</evidence>
<evidence type="ECO:0000256" key="8">
    <source>
        <dbReference type="SAM" id="MobiDB-lite"/>
    </source>
</evidence>
<dbReference type="Pfam" id="PF01641">
    <property type="entry name" value="SelR"/>
    <property type="match status" value="1"/>
</dbReference>
<dbReference type="SUPFAM" id="SSF51316">
    <property type="entry name" value="Mss4-like"/>
    <property type="match status" value="1"/>
</dbReference>
<dbReference type="GO" id="GO:0005737">
    <property type="term" value="C:cytoplasm"/>
    <property type="evidence" value="ECO:0007669"/>
    <property type="project" value="TreeGrafter"/>
</dbReference>
<keyword evidence="11" id="KW-1185">Reference proteome</keyword>
<dbReference type="GO" id="GO:0033743">
    <property type="term" value="F:peptide-methionine (R)-S-oxide reductase activity"/>
    <property type="evidence" value="ECO:0007669"/>
    <property type="project" value="UniProtKB-EC"/>
</dbReference>
<evidence type="ECO:0000313" key="11">
    <source>
        <dbReference type="Proteomes" id="UP000054223"/>
    </source>
</evidence>
<evidence type="ECO:0000256" key="4">
    <source>
        <dbReference type="ARBA" id="ARBA00022723"/>
    </source>
</evidence>
<keyword evidence="5" id="KW-0862">Zinc</keyword>
<comment type="catalytic activity">
    <reaction evidence="7">
        <text>L-methionyl-[protein] + [thioredoxin]-disulfide + H2O = L-methionyl-(R)-S-oxide-[protein] + [thioredoxin]-dithiol</text>
        <dbReference type="Rhea" id="RHEA:24164"/>
        <dbReference type="Rhea" id="RHEA-COMP:10698"/>
        <dbReference type="Rhea" id="RHEA-COMP:10700"/>
        <dbReference type="Rhea" id="RHEA-COMP:12313"/>
        <dbReference type="Rhea" id="RHEA-COMP:12314"/>
        <dbReference type="ChEBI" id="CHEBI:15377"/>
        <dbReference type="ChEBI" id="CHEBI:16044"/>
        <dbReference type="ChEBI" id="CHEBI:29950"/>
        <dbReference type="ChEBI" id="CHEBI:45764"/>
        <dbReference type="ChEBI" id="CHEBI:50058"/>
        <dbReference type="EC" id="1.8.4.12"/>
    </reaction>
</comment>
<dbReference type="PROSITE" id="PS51790">
    <property type="entry name" value="MSRB"/>
    <property type="match status" value="1"/>
</dbReference>
<comment type="caution">
    <text evidence="10">The sequence shown here is derived from an EMBL/GenBank/DDBJ whole genome shotgun (WGS) entry which is preliminary data.</text>
</comment>
<dbReference type="NCBIfam" id="TIGR00357">
    <property type="entry name" value="peptide-methionine (R)-S-oxide reductase MsrB"/>
    <property type="match status" value="1"/>
</dbReference>
<dbReference type="GO" id="GO:0006979">
    <property type="term" value="P:response to oxidative stress"/>
    <property type="evidence" value="ECO:0007669"/>
    <property type="project" value="InterPro"/>
</dbReference>
<dbReference type="GO" id="GO:0046872">
    <property type="term" value="F:metal ion binding"/>
    <property type="evidence" value="ECO:0007669"/>
    <property type="project" value="UniProtKB-KW"/>
</dbReference>
<accession>A0A9X0L6L5</accession>
<feature type="domain" description="MsrB" evidence="9">
    <location>
        <begin position="43"/>
        <end position="165"/>
    </location>
</feature>
<dbReference type="Gene3D" id="2.170.150.20">
    <property type="entry name" value="Peptide methionine sulfoxide reductase"/>
    <property type="match status" value="1"/>
</dbReference>
<dbReference type="AlphaFoldDB" id="A0A9X0L6L5"/>
<dbReference type="GO" id="GO:0030091">
    <property type="term" value="P:protein repair"/>
    <property type="evidence" value="ECO:0007669"/>
    <property type="project" value="InterPro"/>
</dbReference>
<dbReference type="EC" id="1.8.4.12" evidence="3"/>
<dbReference type="EMBL" id="LNAL01000003">
    <property type="protein sequence ID" value="KUG09875.1"/>
    <property type="molecule type" value="Genomic_DNA"/>
</dbReference>
<dbReference type="InterPro" id="IPR011057">
    <property type="entry name" value="Mss4-like_sf"/>
</dbReference>
<evidence type="ECO:0000256" key="5">
    <source>
        <dbReference type="ARBA" id="ARBA00022833"/>
    </source>
</evidence>
<keyword evidence="4" id="KW-0479">Metal-binding</keyword>
<dbReference type="FunFam" id="2.170.150.20:FF:000001">
    <property type="entry name" value="Peptide methionine sulfoxide reductase MsrB"/>
    <property type="match status" value="1"/>
</dbReference>
<proteinExistence type="inferred from homology"/>
<organism evidence="10 11">
    <name type="scientific">Solirubrum puertoriconensis</name>
    <dbReference type="NCBI Taxonomy" id="1751427"/>
    <lineage>
        <taxon>Bacteria</taxon>
        <taxon>Pseudomonadati</taxon>
        <taxon>Bacteroidota</taxon>
        <taxon>Cytophagia</taxon>
        <taxon>Cytophagales</taxon>
    </lineage>
</organism>
<evidence type="ECO:0000256" key="6">
    <source>
        <dbReference type="ARBA" id="ARBA00023002"/>
    </source>
</evidence>
<comment type="similarity">
    <text evidence="2">Belongs to the MsrB Met sulfoxide reductase family.</text>
</comment>
<evidence type="ECO:0000259" key="9">
    <source>
        <dbReference type="PROSITE" id="PS51790"/>
    </source>
</evidence>
<keyword evidence="6" id="KW-0560">Oxidoreductase</keyword>